<name>A0A378MEM0_LISGR</name>
<gene>
    <name evidence="1" type="ORF">NCTC10815_01603</name>
</gene>
<proteinExistence type="predicted"/>
<reference evidence="1 2" key="1">
    <citation type="submission" date="2018-06" db="EMBL/GenBank/DDBJ databases">
        <authorList>
            <consortium name="Pathogen Informatics"/>
            <person name="Doyle S."/>
        </authorList>
    </citation>
    <scope>NUCLEOTIDE SEQUENCE [LARGE SCALE GENOMIC DNA]</scope>
    <source>
        <strain evidence="2">NCTC 10815</strain>
    </source>
</reference>
<evidence type="ECO:0000313" key="1">
    <source>
        <dbReference type="EMBL" id="STY44264.1"/>
    </source>
</evidence>
<evidence type="ECO:0000313" key="2">
    <source>
        <dbReference type="Proteomes" id="UP000254879"/>
    </source>
</evidence>
<dbReference type="AlphaFoldDB" id="A0A378MEM0"/>
<dbReference type="EMBL" id="UGPG01000001">
    <property type="protein sequence ID" value="STY44264.1"/>
    <property type="molecule type" value="Genomic_DNA"/>
</dbReference>
<sequence length="163" mass="19554">MQIEQYLEEKNIKYVRKAGDVGNKTREYTYRISMEKLAQMLYSQQGFPDRATNQKGALFDKYYDEIFDAENFDFDNVEYLVQKYSEIESIYGEIEPNKFHQKYLYIIFLDKHAHFSNIKDSIKFLEKTLLEYKKGESNNSPARKLIQKGFKELLKEEIRKNNL</sequence>
<organism evidence="1 2">
    <name type="scientific">Listeria grayi</name>
    <name type="common">Listeria murrayi</name>
    <dbReference type="NCBI Taxonomy" id="1641"/>
    <lineage>
        <taxon>Bacteria</taxon>
        <taxon>Bacillati</taxon>
        <taxon>Bacillota</taxon>
        <taxon>Bacilli</taxon>
        <taxon>Bacillales</taxon>
        <taxon>Listeriaceae</taxon>
        <taxon>Listeria</taxon>
    </lineage>
</organism>
<accession>A0A378MEM0</accession>
<dbReference type="Proteomes" id="UP000254879">
    <property type="component" value="Unassembled WGS sequence"/>
</dbReference>
<protein>
    <submittedName>
        <fullName evidence="1">AIPR protein</fullName>
    </submittedName>
</protein>